<dbReference type="Proteomes" id="UP001187531">
    <property type="component" value="Unassembled WGS sequence"/>
</dbReference>
<organism evidence="1 2">
    <name type="scientific">Artemia franciscana</name>
    <name type="common">Brine shrimp</name>
    <name type="synonym">Artemia sanfranciscana</name>
    <dbReference type="NCBI Taxonomy" id="6661"/>
    <lineage>
        <taxon>Eukaryota</taxon>
        <taxon>Metazoa</taxon>
        <taxon>Ecdysozoa</taxon>
        <taxon>Arthropoda</taxon>
        <taxon>Crustacea</taxon>
        <taxon>Branchiopoda</taxon>
        <taxon>Anostraca</taxon>
        <taxon>Artemiidae</taxon>
        <taxon>Artemia</taxon>
    </lineage>
</organism>
<gene>
    <name evidence="1" type="ORF">QYM36_011790</name>
</gene>
<evidence type="ECO:0000313" key="1">
    <source>
        <dbReference type="EMBL" id="KAK2713211.1"/>
    </source>
</evidence>
<sequence length="121" mass="13645">MEKRIPPERDELLQMVSSRPIQNHLPFTDKEKLDDTTLVLSGHTDGKHRQGVGFLLSSKARRSLIVATPISERRIIICLKGSAANQTKIQVFAPDSSRNDEESESFYLQLQCIVDSVPKKI</sequence>
<evidence type="ECO:0000313" key="2">
    <source>
        <dbReference type="Proteomes" id="UP001187531"/>
    </source>
</evidence>
<name>A0AA88HSI9_ARTSF</name>
<protein>
    <submittedName>
        <fullName evidence="1">Uncharacterized protein</fullName>
    </submittedName>
</protein>
<accession>A0AA88HSI9</accession>
<keyword evidence="2" id="KW-1185">Reference proteome</keyword>
<comment type="caution">
    <text evidence="1">The sequence shown here is derived from an EMBL/GenBank/DDBJ whole genome shotgun (WGS) entry which is preliminary data.</text>
</comment>
<reference evidence="1" key="1">
    <citation type="submission" date="2023-07" db="EMBL/GenBank/DDBJ databases">
        <title>Chromosome-level genome assembly of Artemia franciscana.</title>
        <authorList>
            <person name="Jo E."/>
        </authorList>
    </citation>
    <scope>NUCLEOTIDE SEQUENCE</scope>
    <source>
        <tissue evidence="1">Whole body</tissue>
    </source>
</reference>
<dbReference type="EMBL" id="JAVRJZ010000015">
    <property type="protein sequence ID" value="KAK2713211.1"/>
    <property type="molecule type" value="Genomic_DNA"/>
</dbReference>
<proteinExistence type="predicted"/>
<dbReference type="AlphaFoldDB" id="A0AA88HSI9"/>